<dbReference type="EMBL" id="MEWA01000021">
    <property type="protein sequence ID" value="OGC69358.1"/>
    <property type="molecule type" value="Genomic_DNA"/>
</dbReference>
<dbReference type="Gene3D" id="1.10.3210.10">
    <property type="entry name" value="Hypothetical protein af1432"/>
    <property type="match status" value="1"/>
</dbReference>
<proteinExistence type="predicted"/>
<dbReference type="SUPFAM" id="SSF109604">
    <property type="entry name" value="HD-domain/PDEase-like"/>
    <property type="match status" value="1"/>
</dbReference>
<dbReference type="InterPro" id="IPR006674">
    <property type="entry name" value="HD_domain"/>
</dbReference>
<dbReference type="InterPro" id="IPR003607">
    <property type="entry name" value="HD/PDEase_dom"/>
</dbReference>
<evidence type="ECO:0000313" key="3">
    <source>
        <dbReference type="Proteomes" id="UP000179113"/>
    </source>
</evidence>
<dbReference type="SMART" id="SM00471">
    <property type="entry name" value="HDc"/>
    <property type="match status" value="1"/>
</dbReference>
<dbReference type="GO" id="GO:0006203">
    <property type="term" value="P:dGTP catabolic process"/>
    <property type="evidence" value="ECO:0007669"/>
    <property type="project" value="TreeGrafter"/>
</dbReference>
<dbReference type="PANTHER" id="PTHR11373">
    <property type="entry name" value="DEOXYNUCLEOSIDE TRIPHOSPHATE TRIPHOSPHOHYDROLASE"/>
    <property type="match status" value="1"/>
</dbReference>
<dbReference type="InterPro" id="IPR050135">
    <property type="entry name" value="dGTPase-like"/>
</dbReference>
<organism evidence="2 3">
    <name type="scientific">candidate division WWE3 bacterium RIFOXYC1_FULL_39_7</name>
    <dbReference type="NCBI Taxonomy" id="1802643"/>
    <lineage>
        <taxon>Bacteria</taxon>
        <taxon>Katanobacteria</taxon>
    </lineage>
</organism>
<gene>
    <name evidence="2" type="ORF">A2415_03845</name>
</gene>
<name>A0A1F4WJ44_UNCKA</name>
<dbReference type="GO" id="GO:0008832">
    <property type="term" value="F:dGTPase activity"/>
    <property type="evidence" value="ECO:0007669"/>
    <property type="project" value="TreeGrafter"/>
</dbReference>
<reference evidence="2 3" key="1">
    <citation type="journal article" date="2016" name="Nat. Commun.">
        <title>Thousands of microbial genomes shed light on interconnected biogeochemical processes in an aquifer system.</title>
        <authorList>
            <person name="Anantharaman K."/>
            <person name="Brown C.T."/>
            <person name="Hug L.A."/>
            <person name="Sharon I."/>
            <person name="Castelle C.J."/>
            <person name="Probst A.J."/>
            <person name="Thomas B.C."/>
            <person name="Singh A."/>
            <person name="Wilkins M.J."/>
            <person name="Karaoz U."/>
            <person name="Brodie E.L."/>
            <person name="Williams K.H."/>
            <person name="Hubbard S.S."/>
            <person name="Banfield J.F."/>
        </authorList>
    </citation>
    <scope>NUCLEOTIDE SEQUENCE [LARGE SCALE GENOMIC DNA]</scope>
</reference>
<dbReference type="PROSITE" id="PS51831">
    <property type="entry name" value="HD"/>
    <property type="match status" value="1"/>
</dbReference>
<dbReference type="AlphaFoldDB" id="A0A1F4WJ44"/>
<comment type="caution">
    <text evidence="2">The sequence shown here is derived from an EMBL/GenBank/DDBJ whole genome shotgun (WGS) entry which is preliminary data.</text>
</comment>
<evidence type="ECO:0000313" key="2">
    <source>
        <dbReference type="EMBL" id="OGC69358.1"/>
    </source>
</evidence>
<dbReference type="PANTHER" id="PTHR11373:SF4">
    <property type="entry name" value="DEOXYNUCLEOSIDE TRIPHOSPHATE TRIPHOSPHOHYDROLASE SAMHD1"/>
    <property type="match status" value="1"/>
</dbReference>
<accession>A0A1F4WJ44</accession>
<dbReference type="Proteomes" id="UP000179113">
    <property type="component" value="Unassembled WGS sequence"/>
</dbReference>
<sequence length="329" mass="38713">MKFYDIVWEEQEISNKKVIQIIKHPAMQRIKKIWISTYGYLYDLKRNATRYDHCLGAYLLLKHFGARDEEQLAGLIHDVSHTALSHVSTYAFLGKYTGAEFHEMQHEKFYVSSGLHDLIKALGYEPDLLLHEKQFTLLENDLPDICADRLDYALRDGLHLQILSRQQVRQVLKGLIVHKNEFVFSNVEAAFTYSFNFFLLNLMYYGSATEAHFNNDFGNLVKYAVKNKVLRESDWFTDDIYLTNKLKKSKNMKIRAWLGKYNNRMAVYEDKENPDEIYPKKIRIVDPKILIKGSLARLSELSSAYEKIINDYKKNHEKHELPVKVIYRD</sequence>
<protein>
    <recommendedName>
        <fullName evidence="1">HD domain-containing protein</fullName>
    </recommendedName>
</protein>
<evidence type="ECO:0000259" key="1">
    <source>
        <dbReference type="PROSITE" id="PS51831"/>
    </source>
</evidence>
<feature type="domain" description="HD" evidence="1">
    <location>
        <begin position="50"/>
        <end position="153"/>
    </location>
</feature>